<gene>
    <name evidence="1" type="ORF">METZ01_LOCUS484519</name>
</gene>
<protein>
    <recommendedName>
        <fullName evidence="2">SnoaL-like domain-containing protein</fullName>
    </recommendedName>
</protein>
<proteinExistence type="predicted"/>
<reference evidence="1" key="1">
    <citation type="submission" date="2018-05" db="EMBL/GenBank/DDBJ databases">
        <authorList>
            <person name="Lanie J.A."/>
            <person name="Ng W.-L."/>
            <person name="Kazmierczak K.M."/>
            <person name="Andrzejewski T.M."/>
            <person name="Davidsen T.M."/>
            <person name="Wayne K.J."/>
            <person name="Tettelin H."/>
            <person name="Glass J.I."/>
            <person name="Rusch D."/>
            <person name="Podicherti R."/>
            <person name="Tsui H.-C.T."/>
            <person name="Winkler M.E."/>
        </authorList>
    </citation>
    <scope>NUCLEOTIDE SEQUENCE</scope>
</reference>
<dbReference type="Gene3D" id="3.10.450.50">
    <property type="match status" value="1"/>
</dbReference>
<dbReference type="AlphaFoldDB" id="A0A383CIU2"/>
<dbReference type="EMBL" id="UINC01208895">
    <property type="protein sequence ID" value="SVE31665.1"/>
    <property type="molecule type" value="Genomic_DNA"/>
</dbReference>
<sequence length="140" mass="15615">MSALNNAKKFFEACESAQGWESCKEYVEDGATFTAQADAMGEVSTVEGYTEFMKQIGGVTLAGATYTLHAESFDENTRTATFFGTYHATHVGEGPPIPPTNKTTNSHYVYALKMSDNNKVVEMTKIWNDRWCFRELGWAE</sequence>
<name>A0A383CIU2_9ZZZZ</name>
<dbReference type="SUPFAM" id="SSF54427">
    <property type="entry name" value="NTF2-like"/>
    <property type="match status" value="1"/>
</dbReference>
<evidence type="ECO:0000313" key="1">
    <source>
        <dbReference type="EMBL" id="SVE31665.1"/>
    </source>
</evidence>
<dbReference type="InterPro" id="IPR032710">
    <property type="entry name" value="NTF2-like_dom_sf"/>
</dbReference>
<evidence type="ECO:0008006" key="2">
    <source>
        <dbReference type="Google" id="ProtNLM"/>
    </source>
</evidence>
<organism evidence="1">
    <name type="scientific">marine metagenome</name>
    <dbReference type="NCBI Taxonomy" id="408172"/>
    <lineage>
        <taxon>unclassified sequences</taxon>
        <taxon>metagenomes</taxon>
        <taxon>ecological metagenomes</taxon>
    </lineage>
</organism>
<accession>A0A383CIU2</accession>